<feature type="transmembrane region" description="Helical" evidence="1">
    <location>
        <begin position="178"/>
        <end position="195"/>
    </location>
</feature>
<evidence type="ECO:0000313" key="3">
    <source>
        <dbReference type="Proteomes" id="UP000321934"/>
    </source>
</evidence>
<evidence type="ECO:0008006" key="4">
    <source>
        <dbReference type="Google" id="ProtNLM"/>
    </source>
</evidence>
<dbReference type="AlphaFoldDB" id="A0A5B8XG03"/>
<accession>A0A5B8XG03</accession>
<keyword evidence="3" id="KW-1185">Reference proteome</keyword>
<keyword evidence="1" id="KW-1133">Transmembrane helix</keyword>
<dbReference type="EMBL" id="CP029077">
    <property type="protein sequence ID" value="QED23839.1"/>
    <property type="molecule type" value="Genomic_DNA"/>
</dbReference>
<feature type="transmembrane region" description="Helical" evidence="1">
    <location>
        <begin position="12"/>
        <end position="32"/>
    </location>
</feature>
<keyword evidence="1" id="KW-0472">Membrane</keyword>
<reference evidence="2 3" key="1">
    <citation type="journal article" date="2019" name="ISME J.">
        <title>Deianiraea, an extracellular bacterium associated with the ciliate Paramecium, suggests an alternative scenario for the evolution of Rickettsiales.</title>
        <authorList>
            <person name="Castelli M."/>
            <person name="Sabaneyeva E."/>
            <person name="Lanzoni O."/>
            <person name="Lebedeva N."/>
            <person name="Floriano A.M."/>
            <person name="Gaiarsa S."/>
            <person name="Benken K."/>
            <person name="Modeo L."/>
            <person name="Bandi C."/>
            <person name="Potekhin A."/>
            <person name="Sassera D."/>
            <person name="Petroni G."/>
        </authorList>
    </citation>
    <scope>NUCLEOTIDE SEQUENCE [LARGE SCALE GENOMIC DNA]</scope>
    <source>
        <strain evidence="2">CyL4-1</strain>
    </source>
</reference>
<dbReference type="RefSeq" id="WP_146821257.1">
    <property type="nucleotide sequence ID" value="NZ_CP029077.1"/>
</dbReference>
<keyword evidence="1" id="KW-0812">Transmembrane</keyword>
<name>A0A5B8XG03_9RICK</name>
<feature type="transmembrane region" description="Helical" evidence="1">
    <location>
        <begin position="38"/>
        <end position="64"/>
    </location>
</feature>
<sequence>MNNKRNILKSYAGFIILTIVVIAIGAIGALIGGAKGSVAFLTGVTMMKAVTGIIFFSALVMTIVELRKQRMKRAEEDAKLIAQGKTPEEKISIMEKLETIRIEGELEKIKSSYKRKEASIATFFIWLKALIIVTLFLVFGAVDVFILRGIVKYLYYTPDTSIQSVLALIQKNPEAFKYIAYFIAIQFFMFSRGFGTRNMIDAIERLSKINFFKKDEQNKTEKEDKNPDHKG</sequence>
<feature type="transmembrane region" description="Helical" evidence="1">
    <location>
        <begin position="120"/>
        <end position="147"/>
    </location>
</feature>
<gene>
    <name evidence="2" type="ORF">Deia_01057</name>
</gene>
<evidence type="ECO:0000313" key="2">
    <source>
        <dbReference type="EMBL" id="QED23839.1"/>
    </source>
</evidence>
<proteinExistence type="predicted"/>
<protein>
    <recommendedName>
        <fullName evidence="4">DUF106 domain-containing protein</fullName>
    </recommendedName>
</protein>
<organism evidence="2 3">
    <name type="scientific">Candidatus Deianiraea vastatrix</name>
    <dbReference type="NCBI Taxonomy" id="2163644"/>
    <lineage>
        <taxon>Bacteria</taxon>
        <taxon>Pseudomonadati</taxon>
        <taxon>Pseudomonadota</taxon>
        <taxon>Alphaproteobacteria</taxon>
        <taxon>Rickettsiales</taxon>
        <taxon>Candidatus Deianiraeaceae</taxon>
        <taxon>Candidatus Deianiraea</taxon>
    </lineage>
</organism>
<evidence type="ECO:0000256" key="1">
    <source>
        <dbReference type="SAM" id="Phobius"/>
    </source>
</evidence>
<dbReference type="Proteomes" id="UP000321934">
    <property type="component" value="Chromosome"/>
</dbReference>